<dbReference type="EMBL" id="KI394965">
    <property type="protein sequence ID" value="ERM99945.1"/>
    <property type="molecule type" value="Genomic_DNA"/>
</dbReference>
<keyword evidence="2" id="KW-1185">Reference proteome</keyword>
<dbReference type="AlphaFoldDB" id="W1NXD0"/>
<protein>
    <submittedName>
        <fullName evidence="1">Uncharacterized protein</fullName>
    </submittedName>
</protein>
<dbReference type="Gramene" id="ERM99945">
    <property type="protein sequence ID" value="ERM99945"/>
    <property type="gene ID" value="AMTR_s00110p00109540"/>
</dbReference>
<accession>W1NXD0</accession>
<evidence type="ECO:0000313" key="1">
    <source>
        <dbReference type="EMBL" id="ERM99945.1"/>
    </source>
</evidence>
<evidence type="ECO:0000313" key="2">
    <source>
        <dbReference type="Proteomes" id="UP000017836"/>
    </source>
</evidence>
<sequence length="148" mass="16998">MEHNRPSRPKHDGWTTITRHRQRSQIAIVDYTIAMAQLLAPTHQRLVFDPPPNHLSPIPETMRSSTTTTCPHLTFLWVSRLSNPTPAVTRGKGDMTTSFHHQHVSTSSVHAEQMSALPPPLPYDLPHLYRLYIRSSLTRPRLYRTVHL</sequence>
<gene>
    <name evidence="1" type="ORF">AMTR_s00110p00109540</name>
</gene>
<name>W1NXD0_AMBTC</name>
<organism evidence="1 2">
    <name type="scientific">Amborella trichopoda</name>
    <dbReference type="NCBI Taxonomy" id="13333"/>
    <lineage>
        <taxon>Eukaryota</taxon>
        <taxon>Viridiplantae</taxon>
        <taxon>Streptophyta</taxon>
        <taxon>Embryophyta</taxon>
        <taxon>Tracheophyta</taxon>
        <taxon>Spermatophyta</taxon>
        <taxon>Magnoliopsida</taxon>
        <taxon>Amborellales</taxon>
        <taxon>Amborellaceae</taxon>
        <taxon>Amborella</taxon>
    </lineage>
</organism>
<reference evidence="2" key="1">
    <citation type="journal article" date="2013" name="Science">
        <title>The Amborella genome and the evolution of flowering plants.</title>
        <authorList>
            <consortium name="Amborella Genome Project"/>
        </authorList>
    </citation>
    <scope>NUCLEOTIDE SEQUENCE [LARGE SCALE GENOMIC DNA]</scope>
</reference>
<proteinExistence type="predicted"/>
<dbReference type="HOGENOM" id="CLU_1761242_0_0_1"/>
<dbReference type="Proteomes" id="UP000017836">
    <property type="component" value="Unassembled WGS sequence"/>
</dbReference>